<protein>
    <submittedName>
        <fullName evidence="1">Uncharacterized protein</fullName>
    </submittedName>
</protein>
<accession>A0A9K3IWB2</accession>
<evidence type="ECO:0000313" key="2">
    <source>
        <dbReference type="Proteomes" id="UP000215914"/>
    </source>
</evidence>
<evidence type="ECO:0000313" key="1">
    <source>
        <dbReference type="EMBL" id="KAF5804356.1"/>
    </source>
</evidence>
<comment type="caution">
    <text evidence="1">The sequence shown here is derived from an EMBL/GenBank/DDBJ whole genome shotgun (WGS) entry which is preliminary data.</text>
</comment>
<gene>
    <name evidence="1" type="ORF">HanXRQr2_Chr05g0196091</name>
</gene>
<keyword evidence="2" id="KW-1185">Reference proteome</keyword>
<reference evidence="1" key="1">
    <citation type="journal article" date="2017" name="Nature">
        <title>The sunflower genome provides insights into oil metabolism, flowering and Asterid evolution.</title>
        <authorList>
            <person name="Badouin H."/>
            <person name="Gouzy J."/>
            <person name="Grassa C.J."/>
            <person name="Murat F."/>
            <person name="Staton S.E."/>
            <person name="Cottret L."/>
            <person name="Lelandais-Briere C."/>
            <person name="Owens G.L."/>
            <person name="Carrere S."/>
            <person name="Mayjonade B."/>
            <person name="Legrand L."/>
            <person name="Gill N."/>
            <person name="Kane N.C."/>
            <person name="Bowers J.E."/>
            <person name="Hubner S."/>
            <person name="Bellec A."/>
            <person name="Berard A."/>
            <person name="Berges H."/>
            <person name="Blanchet N."/>
            <person name="Boniface M.C."/>
            <person name="Brunel D."/>
            <person name="Catrice O."/>
            <person name="Chaidir N."/>
            <person name="Claudel C."/>
            <person name="Donnadieu C."/>
            <person name="Faraut T."/>
            <person name="Fievet G."/>
            <person name="Helmstetter N."/>
            <person name="King M."/>
            <person name="Knapp S.J."/>
            <person name="Lai Z."/>
            <person name="Le Paslier M.C."/>
            <person name="Lippi Y."/>
            <person name="Lorenzon L."/>
            <person name="Mandel J.R."/>
            <person name="Marage G."/>
            <person name="Marchand G."/>
            <person name="Marquand E."/>
            <person name="Bret-Mestries E."/>
            <person name="Morien E."/>
            <person name="Nambeesan S."/>
            <person name="Nguyen T."/>
            <person name="Pegot-Espagnet P."/>
            <person name="Pouilly N."/>
            <person name="Raftis F."/>
            <person name="Sallet E."/>
            <person name="Schiex T."/>
            <person name="Thomas J."/>
            <person name="Vandecasteele C."/>
            <person name="Vares D."/>
            <person name="Vear F."/>
            <person name="Vautrin S."/>
            <person name="Crespi M."/>
            <person name="Mangin B."/>
            <person name="Burke J.M."/>
            <person name="Salse J."/>
            <person name="Munos S."/>
            <person name="Vincourt P."/>
            <person name="Rieseberg L.H."/>
            <person name="Langlade N.B."/>
        </authorList>
    </citation>
    <scope>NUCLEOTIDE SEQUENCE</scope>
    <source>
        <tissue evidence="1">Leaves</tissue>
    </source>
</reference>
<dbReference type="AlphaFoldDB" id="A0A9K3IWB2"/>
<reference evidence="1" key="2">
    <citation type="submission" date="2020-06" db="EMBL/GenBank/DDBJ databases">
        <title>Helianthus annuus Genome sequencing and assembly Release 2.</title>
        <authorList>
            <person name="Gouzy J."/>
            <person name="Langlade N."/>
            <person name="Munos S."/>
        </authorList>
    </citation>
    <scope>NUCLEOTIDE SEQUENCE</scope>
    <source>
        <tissue evidence="1">Leaves</tissue>
    </source>
</reference>
<proteinExistence type="predicted"/>
<sequence length="70" mass="7760">MFVTCVTLEGNFCTTSKVPSSVTHVTNMCYICVAPFYVQERAGFNISNTCNLITTYVANYASKTFQLTTL</sequence>
<dbReference type="Gramene" id="mRNA:HanXRQr2_Chr05g0196091">
    <property type="protein sequence ID" value="CDS:HanXRQr2_Chr05g0196091.1"/>
    <property type="gene ID" value="HanXRQr2_Chr05g0196091"/>
</dbReference>
<organism evidence="1 2">
    <name type="scientific">Helianthus annuus</name>
    <name type="common">Common sunflower</name>
    <dbReference type="NCBI Taxonomy" id="4232"/>
    <lineage>
        <taxon>Eukaryota</taxon>
        <taxon>Viridiplantae</taxon>
        <taxon>Streptophyta</taxon>
        <taxon>Embryophyta</taxon>
        <taxon>Tracheophyta</taxon>
        <taxon>Spermatophyta</taxon>
        <taxon>Magnoliopsida</taxon>
        <taxon>eudicotyledons</taxon>
        <taxon>Gunneridae</taxon>
        <taxon>Pentapetalae</taxon>
        <taxon>asterids</taxon>
        <taxon>campanulids</taxon>
        <taxon>Asterales</taxon>
        <taxon>Asteraceae</taxon>
        <taxon>Asteroideae</taxon>
        <taxon>Heliantheae alliance</taxon>
        <taxon>Heliantheae</taxon>
        <taxon>Helianthus</taxon>
    </lineage>
</organism>
<dbReference type="EMBL" id="MNCJ02000320">
    <property type="protein sequence ID" value="KAF5804356.1"/>
    <property type="molecule type" value="Genomic_DNA"/>
</dbReference>
<dbReference type="Proteomes" id="UP000215914">
    <property type="component" value="Unassembled WGS sequence"/>
</dbReference>
<name>A0A9K3IWB2_HELAN</name>